<proteinExistence type="predicted"/>
<dbReference type="EMBL" id="WTPW01000869">
    <property type="protein sequence ID" value="KAF0473145.1"/>
    <property type="molecule type" value="Genomic_DNA"/>
</dbReference>
<protein>
    <submittedName>
        <fullName evidence="2">Uncharacterized protein</fullName>
    </submittedName>
</protein>
<dbReference type="AlphaFoldDB" id="A0A8H3XK36"/>
<gene>
    <name evidence="2" type="ORF">F8M41_024910</name>
</gene>
<dbReference type="OrthoDB" id="10483436at2759"/>
<evidence type="ECO:0000313" key="2">
    <source>
        <dbReference type="EMBL" id="KAF0473145.1"/>
    </source>
</evidence>
<keyword evidence="3" id="KW-1185">Reference proteome</keyword>
<feature type="signal peptide" evidence="1">
    <location>
        <begin position="1"/>
        <end position="24"/>
    </location>
</feature>
<comment type="caution">
    <text evidence="2">The sequence shown here is derived from an EMBL/GenBank/DDBJ whole genome shotgun (WGS) entry which is preliminary data.</text>
</comment>
<accession>A0A8H3XK36</accession>
<reference evidence="2 3" key="1">
    <citation type="journal article" date="2019" name="Environ. Microbiol.">
        <title>At the nexus of three kingdoms: the genome of the mycorrhizal fungus Gigaspora margarita provides insights into plant, endobacterial and fungal interactions.</title>
        <authorList>
            <person name="Venice F."/>
            <person name="Ghignone S."/>
            <person name="Salvioli di Fossalunga A."/>
            <person name="Amselem J."/>
            <person name="Novero M."/>
            <person name="Xianan X."/>
            <person name="Sedzielewska Toro K."/>
            <person name="Morin E."/>
            <person name="Lipzen A."/>
            <person name="Grigoriev I.V."/>
            <person name="Henrissat B."/>
            <person name="Martin F.M."/>
            <person name="Bonfante P."/>
        </authorList>
    </citation>
    <scope>NUCLEOTIDE SEQUENCE [LARGE SCALE GENOMIC DNA]</scope>
    <source>
        <strain evidence="2 3">BEG34</strain>
    </source>
</reference>
<feature type="chain" id="PRO_5034552770" evidence="1">
    <location>
        <begin position="25"/>
        <end position="77"/>
    </location>
</feature>
<organism evidence="2 3">
    <name type="scientific">Gigaspora margarita</name>
    <dbReference type="NCBI Taxonomy" id="4874"/>
    <lineage>
        <taxon>Eukaryota</taxon>
        <taxon>Fungi</taxon>
        <taxon>Fungi incertae sedis</taxon>
        <taxon>Mucoromycota</taxon>
        <taxon>Glomeromycotina</taxon>
        <taxon>Glomeromycetes</taxon>
        <taxon>Diversisporales</taxon>
        <taxon>Gigasporaceae</taxon>
        <taxon>Gigaspora</taxon>
    </lineage>
</organism>
<keyword evidence="1" id="KW-0732">Signal</keyword>
<name>A0A8H3XK36_GIGMA</name>
<evidence type="ECO:0000313" key="3">
    <source>
        <dbReference type="Proteomes" id="UP000439903"/>
    </source>
</evidence>
<dbReference type="Proteomes" id="UP000439903">
    <property type="component" value="Unassembled WGS sequence"/>
</dbReference>
<evidence type="ECO:0000256" key="1">
    <source>
        <dbReference type="SAM" id="SignalP"/>
    </source>
</evidence>
<sequence>MRFNFTATYLIFLLAITASITVLAAPVLEDSTNDLVSEHKRSPDHDGYGHVSKCEVLVNGQISHYENYFINFLNFIV</sequence>